<dbReference type="AlphaFoldDB" id="A0A6I3XDR9"/>
<comment type="similarity">
    <text evidence="1">Belongs to the anhydro-N-acetylmuramic acid kinase family.</text>
</comment>
<keyword evidence="1" id="KW-0067">ATP-binding</keyword>
<keyword evidence="3" id="KW-1185">Reference proteome</keyword>
<feature type="binding site" evidence="1">
    <location>
        <begin position="10"/>
        <end position="17"/>
    </location>
    <ligand>
        <name>ATP</name>
        <dbReference type="ChEBI" id="CHEBI:30616"/>
    </ligand>
</feature>
<proteinExistence type="inferred from homology"/>
<gene>
    <name evidence="1" type="primary">anmK</name>
    <name evidence="2" type="ORF">GJV26_09380</name>
</gene>
<dbReference type="OrthoDB" id="9763949at2"/>
<reference evidence="2 3" key="1">
    <citation type="submission" date="2019-11" db="EMBL/GenBank/DDBJ databases">
        <title>Draft Genome Sequences of Six Type Strains of the Genus Massilia.</title>
        <authorList>
            <person name="Miess H."/>
            <person name="Frediansyah A."/>
            <person name="Goeker M."/>
            <person name="Gross H."/>
        </authorList>
    </citation>
    <scope>NUCLEOTIDE SEQUENCE [LARGE SCALE GENOMIC DNA]</scope>
    <source>
        <strain evidence="2 3">DSM 17513</strain>
    </source>
</reference>
<dbReference type="InterPro" id="IPR043129">
    <property type="entry name" value="ATPase_NBD"/>
</dbReference>
<dbReference type="InterPro" id="IPR005338">
    <property type="entry name" value="Anhydro_N_Ac-Mur_kinase"/>
</dbReference>
<dbReference type="Pfam" id="PF03702">
    <property type="entry name" value="AnmK"/>
    <property type="match status" value="1"/>
</dbReference>
<keyword evidence="1 2" id="KW-0808">Transferase</keyword>
<dbReference type="GO" id="GO:0016301">
    <property type="term" value="F:kinase activity"/>
    <property type="evidence" value="ECO:0007669"/>
    <property type="project" value="UniProtKB-KW"/>
</dbReference>
<dbReference type="HAMAP" id="MF_01270">
    <property type="entry name" value="AnhMurNAc_kinase"/>
    <property type="match status" value="1"/>
</dbReference>
<dbReference type="GO" id="GO:0006040">
    <property type="term" value="P:amino sugar metabolic process"/>
    <property type="evidence" value="ECO:0007669"/>
    <property type="project" value="InterPro"/>
</dbReference>
<dbReference type="GO" id="GO:0009254">
    <property type="term" value="P:peptidoglycan turnover"/>
    <property type="evidence" value="ECO:0007669"/>
    <property type="project" value="UniProtKB-UniRule"/>
</dbReference>
<comment type="pathway">
    <text evidence="1">Cell wall biogenesis; peptidoglycan recycling.</text>
</comment>
<dbReference type="UniPathway" id="UPA00343"/>
<keyword evidence="1" id="KW-0119">Carbohydrate metabolism</keyword>
<organism evidence="2 3">
    <name type="scientific">Pseudoduganella dura</name>
    <dbReference type="NCBI Taxonomy" id="321982"/>
    <lineage>
        <taxon>Bacteria</taxon>
        <taxon>Pseudomonadati</taxon>
        <taxon>Pseudomonadota</taxon>
        <taxon>Betaproteobacteria</taxon>
        <taxon>Burkholderiales</taxon>
        <taxon>Oxalobacteraceae</taxon>
        <taxon>Telluria group</taxon>
        <taxon>Pseudoduganella</taxon>
    </lineage>
</organism>
<sequence length="369" mass="38439">MSLFIGLMSGTSLDGVDGVLVEFAAGAVRTKGAHHVPYPAALLDELRALQTASDNELEREALAGNGIAQVYAQCVAALLKRSGVQAADVRAIGAHGQTIRHRPELGFTRQTINGALLAELTGIDAIVDFRSRDVAAGGQGAPLVPAAHLALFGEPGKTRVLANIGGIGNISVLRADGHVTGFDTGPGNVLIDEWTRLHRGEAYDADGAWAASGTVLPDLLAALLAEPYFALPPPKSTGRDLFHLDWLRTRLGGFAGAAPADVAATLTRLTAVSLVQGIRAHAPDTDALHVCGGGAFNGTLLRMLADELAQQSGAHVSVQTTAALGVDPSHVEALCWAWLAWRFDERKPGNLASVTGACGERILGALYPR</sequence>
<dbReference type="PANTHER" id="PTHR30605">
    <property type="entry name" value="ANHYDRO-N-ACETYLMURAMIC ACID KINASE"/>
    <property type="match status" value="1"/>
</dbReference>
<keyword evidence="1" id="KW-0547">Nucleotide-binding</keyword>
<evidence type="ECO:0000256" key="1">
    <source>
        <dbReference type="HAMAP-Rule" id="MF_01270"/>
    </source>
</evidence>
<comment type="catalytic activity">
    <reaction evidence="1">
        <text>1,6-anhydro-N-acetyl-beta-muramate + ATP + H2O = N-acetyl-D-muramate 6-phosphate + ADP + H(+)</text>
        <dbReference type="Rhea" id="RHEA:24952"/>
        <dbReference type="ChEBI" id="CHEBI:15377"/>
        <dbReference type="ChEBI" id="CHEBI:15378"/>
        <dbReference type="ChEBI" id="CHEBI:30616"/>
        <dbReference type="ChEBI" id="CHEBI:58690"/>
        <dbReference type="ChEBI" id="CHEBI:58722"/>
        <dbReference type="ChEBI" id="CHEBI:456216"/>
        <dbReference type="EC" id="2.7.1.170"/>
    </reaction>
</comment>
<dbReference type="EC" id="2.7.1.170" evidence="1"/>
<dbReference type="RefSeq" id="WP_155708593.1">
    <property type="nucleotide sequence ID" value="NZ_BMWU01000017.1"/>
</dbReference>
<dbReference type="NCBIfam" id="NF007139">
    <property type="entry name" value="PRK09585.1-3"/>
    <property type="match status" value="1"/>
</dbReference>
<protein>
    <recommendedName>
        <fullName evidence="1">Anhydro-N-acetylmuramic acid kinase</fullName>
        <ecNumber evidence="1">2.7.1.170</ecNumber>
    </recommendedName>
    <alternativeName>
        <fullName evidence="1">AnhMurNAc kinase</fullName>
    </alternativeName>
</protein>
<dbReference type="PANTHER" id="PTHR30605:SF0">
    <property type="entry name" value="ANHYDRO-N-ACETYLMURAMIC ACID KINASE"/>
    <property type="match status" value="1"/>
</dbReference>
<evidence type="ECO:0000313" key="3">
    <source>
        <dbReference type="Proteomes" id="UP000431684"/>
    </source>
</evidence>
<comment type="pathway">
    <text evidence="1">Amino-sugar metabolism; 1,6-anhydro-N-acetylmuramate degradation.</text>
</comment>
<dbReference type="UniPathway" id="UPA00544"/>
<dbReference type="Proteomes" id="UP000431684">
    <property type="component" value="Unassembled WGS sequence"/>
</dbReference>
<dbReference type="SUPFAM" id="SSF53067">
    <property type="entry name" value="Actin-like ATPase domain"/>
    <property type="match status" value="1"/>
</dbReference>
<dbReference type="GO" id="GO:0097175">
    <property type="term" value="P:1,6-anhydro-N-acetyl-beta-muramic acid catabolic process"/>
    <property type="evidence" value="ECO:0007669"/>
    <property type="project" value="UniProtKB-UniRule"/>
</dbReference>
<dbReference type="EMBL" id="WNWM01000002">
    <property type="protein sequence ID" value="MUI12680.1"/>
    <property type="molecule type" value="Genomic_DNA"/>
</dbReference>
<accession>A0A6I3XDR9</accession>
<comment type="function">
    <text evidence="1">Catalyzes the specific phosphorylation of 1,6-anhydro-N-acetylmuramic acid (anhMurNAc) with the simultaneous cleavage of the 1,6-anhydro ring, generating MurNAc-6-P. Is required for the utilization of anhMurNAc either imported from the medium or derived from its own cell wall murein, and thus plays a role in cell wall recycling.</text>
</comment>
<dbReference type="Gene3D" id="3.30.420.40">
    <property type="match status" value="2"/>
</dbReference>
<dbReference type="GO" id="GO:0005524">
    <property type="term" value="F:ATP binding"/>
    <property type="evidence" value="ECO:0007669"/>
    <property type="project" value="UniProtKB-UniRule"/>
</dbReference>
<name>A0A6I3XDR9_9BURK</name>
<dbReference type="CDD" id="cd24050">
    <property type="entry name" value="ASKHA_NBD_ANMK"/>
    <property type="match status" value="1"/>
</dbReference>
<dbReference type="GO" id="GO:0016773">
    <property type="term" value="F:phosphotransferase activity, alcohol group as acceptor"/>
    <property type="evidence" value="ECO:0007669"/>
    <property type="project" value="UniProtKB-UniRule"/>
</dbReference>
<evidence type="ECO:0000313" key="2">
    <source>
        <dbReference type="EMBL" id="MUI12680.1"/>
    </source>
</evidence>
<keyword evidence="1 2" id="KW-0418">Kinase</keyword>
<comment type="caution">
    <text evidence="2">The sequence shown here is derived from an EMBL/GenBank/DDBJ whole genome shotgun (WGS) entry which is preliminary data.</text>
</comment>